<accession>A0A0B7B7S0</accession>
<evidence type="ECO:0000313" key="2">
    <source>
        <dbReference type="EMBL" id="CEK89379.1"/>
    </source>
</evidence>
<feature type="compositionally biased region" description="Basic and acidic residues" evidence="1">
    <location>
        <begin position="209"/>
        <end position="246"/>
    </location>
</feature>
<feature type="compositionally biased region" description="Polar residues" evidence="1">
    <location>
        <begin position="248"/>
        <end position="257"/>
    </location>
</feature>
<sequence length="369" mass="40614">MLIKMPELQMDVAVANRFISSLSKSLQALCHGCMDFDSGIEIVGYINVNIDSGSKVDYVLNEKVLKSTTNSMTFVSNSFLARKEQQKQTQDGSCSPIPEINLQPAVMSQFQSRAREYFHGLHPRNTTPISNSYVHHGSQKRSWPGMERDWRMSPKKQRGGRPSYPSHDRGSAPQGIHSSPVSSSSINNQADANFKWPQTSVQGSDTNDADSHPEINIKKELLESDVVKETDESEHNQSHTLDHDTQDNIDQVSNVDNIKSDPDASTAVNSDETAVDGSVNEPDNDYKGTFLKPSTSGRSEDTSEQNKNQTDINDDDSETPAVDTIQQSEDSATTEEVPSENVTTGSEIPVEYDEAGEEGAYAQSVYSDA</sequence>
<gene>
    <name evidence="2" type="primary">ORF170660</name>
</gene>
<feature type="non-terminal residue" evidence="2">
    <location>
        <position position="369"/>
    </location>
</feature>
<organism evidence="2">
    <name type="scientific">Arion vulgaris</name>
    <dbReference type="NCBI Taxonomy" id="1028688"/>
    <lineage>
        <taxon>Eukaryota</taxon>
        <taxon>Metazoa</taxon>
        <taxon>Spiralia</taxon>
        <taxon>Lophotrochozoa</taxon>
        <taxon>Mollusca</taxon>
        <taxon>Gastropoda</taxon>
        <taxon>Heterobranchia</taxon>
        <taxon>Euthyneura</taxon>
        <taxon>Panpulmonata</taxon>
        <taxon>Eupulmonata</taxon>
        <taxon>Stylommatophora</taxon>
        <taxon>Helicina</taxon>
        <taxon>Arionoidea</taxon>
        <taxon>Arionidae</taxon>
        <taxon>Arion</taxon>
    </lineage>
</organism>
<protein>
    <submittedName>
        <fullName evidence="2">Uncharacterized protein</fullName>
    </submittedName>
</protein>
<dbReference type="AlphaFoldDB" id="A0A0B7B7S0"/>
<evidence type="ECO:0000256" key="1">
    <source>
        <dbReference type="SAM" id="MobiDB-lite"/>
    </source>
</evidence>
<reference evidence="2" key="1">
    <citation type="submission" date="2014-12" db="EMBL/GenBank/DDBJ databases">
        <title>Insight into the proteome of Arion vulgaris.</title>
        <authorList>
            <person name="Aradska J."/>
            <person name="Bulat T."/>
            <person name="Smidak R."/>
            <person name="Sarate P."/>
            <person name="Gangsoo J."/>
            <person name="Sialana F."/>
            <person name="Bilban M."/>
            <person name="Lubec G."/>
        </authorList>
    </citation>
    <scope>NUCLEOTIDE SEQUENCE</scope>
    <source>
        <tissue evidence="2">Skin</tissue>
    </source>
</reference>
<proteinExistence type="predicted"/>
<dbReference type="EMBL" id="HACG01042514">
    <property type="protein sequence ID" value="CEK89379.1"/>
    <property type="molecule type" value="Transcribed_RNA"/>
</dbReference>
<feature type="compositionally biased region" description="Polar residues" evidence="1">
    <location>
        <begin position="324"/>
        <end position="346"/>
    </location>
</feature>
<name>A0A0B7B7S0_9EUPU</name>
<feature type="region of interest" description="Disordered" evidence="1">
    <location>
        <begin position="121"/>
        <end position="369"/>
    </location>
</feature>
<feature type="compositionally biased region" description="Polar residues" evidence="1">
    <location>
        <begin position="186"/>
        <end position="206"/>
    </location>
</feature>
<feature type="compositionally biased region" description="Polar residues" evidence="1">
    <location>
        <begin position="124"/>
        <end position="133"/>
    </location>
</feature>